<dbReference type="Gene3D" id="1.10.8.730">
    <property type="match status" value="1"/>
</dbReference>
<sequence length="607" mass="69678">MIKNTVKVKPKHLEINDSFVKTFLIKDFPQSVTANLMYSITHGEHVIPGVSVICGEHFKPAEVKFDQKMKWKMDRIQRNLEAYKTKNLSDKGREEEEKALNALLYFRDGTSKGRYADFWVTVTIASNNQKAFKESVRKFKDDFEFKGFILDDLTNEQHSGLDAAWIAGGDELFKRHPGRILDLNAVGAVYPMLDGSISDAFGTYIGHRIYDNSMVYKDYKRGEDNQNQIFVGLSGEGKSTAIKGHSEGLLEEGFKLYVYDVDGEYRALCKKVKGEWVDLTEGSGKYVDPTIIERAIEEEMELGMLDKASQEVAREADMARYNEATVNTRATFSLLSENLTVKKRNALEYALMKMWGDAGIRKKDPRTWNKRDPDVGLHPLYERIKKNAKSTDSSIPFKDGAAELAEDIWSFFEGPNSDLFAQAQDSDWIRNKKLVVYHVASSVENEFDQSIGAIKIVMATGLSWQQIKRDRIKKQHYSAEVYDELQRLIRKQYAWPPLYRSVTTGRKFNDMVLMGFNDPSILFNTEGGQGIWDNTKYKFFFALERDKIEKLAGNADMPREVIEAWLNLPKYSFIYREKSSRGDLYDILRLKLPDSEFRQLSKTRGLA</sequence>
<keyword evidence="2" id="KW-1185">Reference proteome</keyword>
<dbReference type="InterPro" id="IPR027417">
    <property type="entry name" value="P-loop_NTPase"/>
</dbReference>
<dbReference type="RefSeq" id="WP_069973914.1">
    <property type="nucleotide sequence ID" value="NZ_CP017269.1"/>
</dbReference>
<dbReference type="OrthoDB" id="9804380at2"/>
<name>A0A1D8GBS4_9FIRM</name>
<dbReference type="Gene3D" id="3.40.50.300">
    <property type="entry name" value="P-loop containing nucleotide triphosphate hydrolases"/>
    <property type="match status" value="1"/>
</dbReference>
<dbReference type="SUPFAM" id="SSF52540">
    <property type="entry name" value="P-loop containing nucleoside triphosphate hydrolases"/>
    <property type="match status" value="1"/>
</dbReference>
<dbReference type="Proteomes" id="UP000095743">
    <property type="component" value="Chromosome"/>
</dbReference>
<dbReference type="STRING" id="1424294.Gferi_01375"/>
<dbReference type="EMBL" id="CP017269">
    <property type="protein sequence ID" value="AOT68361.1"/>
    <property type="molecule type" value="Genomic_DNA"/>
</dbReference>
<dbReference type="PANTHER" id="PTHR30121">
    <property type="entry name" value="UNCHARACTERIZED PROTEIN YJGR-RELATED"/>
    <property type="match status" value="1"/>
</dbReference>
<gene>
    <name evidence="1" type="ORF">Gferi_01375</name>
</gene>
<dbReference type="AlphaFoldDB" id="A0A1D8GBS4"/>
<dbReference type="InterPro" id="IPR051162">
    <property type="entry name" value="T4SS_component"/>
</dbReference>
<accession>A0A1D8GBS4</accession>
<proteinExistence type="predicted"/>
<protein>
    <recommendedName>
        <fullName evidence="3">TraG P-loop domain-containing protein</fullName>
    </recommendedName>
</protein>
<dbReference type="PANTHER" id="PTHR30121:SF6">
    <property type="entry name" value="SLR6007 PROTEIN"/>
    <property type="match status" value="1"/>
</dbReference>
<reference evidence="1 2" key="1">
    <citation type="submission" date="2016-09" db="EMBL/GenBank/DDBJ databases">
        <title>Genomic analysis reveals versatility of anaerobic energy metabolism of Geosporobacter ferrireducens IRF9 of phylum Firmicutes.</title>
        <authorList>
            <person name="Kim S.-J."/>
        </authorList>
    </citation>
    <scope>NUCLEOTIDE SEQUENCE [LARGE SCALE GENOMIC DNA]</scope>
    <source>
        <strain evidence="1 2">IRF9</strain>
    </source>
</reference>
<evidence type="ECO:0000313" key="1">
    <source>
        <dbReference type="EMBL" id="AOT68361.1"/>
    </source>
</evidence>
<dbReference type="KEGG" id="gfe:Gferi_01375"/>
<organism evidence="1 2">
    <name type="scientific">Geosporobacter ferrireducens</name>
    <dbReference type="NCBI Taxonomy" id="1424294"/>
    <lineage>
        <taxon>Bacteria</taxon>
        <taxon>Bacillati</taxon>
        <taxon>Bacillota</taxon>
        <taxon>Clostridia</taxon>
        <taxon>Peptostreptococcales</taxon>
        <taxon>Thermotaleaceae</taxon>
        <taxon>Geosporobacter</taxon>
    </lineage>
</organism>
<evidence type="ECO:0008006" key="3">
    <source>
        <dbReference type="Google" id="ProtNLM"/>
    </source>
</evidence>
<evidence type="ECO:0000313" key="2">
    <source>
        <dbReference type="Proteomes" id="UP000095743"/>
    </source>
</evidence>